<dbReference type="EMBL" id="FNTJ01000001">
    <property type="protein sequence ID" value="SEB86636.1"/>
    <property type="molecule type" value="Genomic_DNA"/>
</dbReference>
<keyword evidence="5" id="KW-0689">Ribosomal protein</keyword>
<keyword evidence="5" id="KW-0687">Ribonucleoprotein</keyword>
<feature type="region of interest" description="Disordered" evidence="3">
    <location>
        <begin position="157"/>
        <end position="178"/>
    </location>
</feature>
<keyword evidence="6" id="KW-1185">Reference proteome</keyword>
<dbReference type="Pfam" id="PF13508">
    <property type="entry name" value="Acetyltransf_7"/>
    <property type="match status" value="1"/>
</dbReference>
<dbReference type="InterPro" id="IPR000182">
    <property type="entry name" value="GNAT_dom"/>
</dbReference>
<organism evidence="5 6">
    <name type="scientific">Pseudomonas saponiphila</name>
    <dbReference type="NCBI Taxonomy" id="556534"/>
    <lineage>
        <taxon>Bacteria</taxon>
        <taxon>Pseudomonadati</taxon>
        <taxon>Pseudomonadota</taxon>
        <taxon>Gammaproteobacteria</taxon>
        <taxon>Pseudomonadales</taxon>
        <taxon>Pseudomonadaceae</taxon>
        <taxon>Pseudomonas</taxon>
    </lineage>
</organism>
<dbReference type="AlphaFoldDB" id="A0A1H4MUD4"/>
<dbReference type="SUPFAM" id="SSF55729">
    <property type="entry name" value="Acyl-CoA N-acyltransferases (Nat)"/>
    <property type="match status" value="1"/>
</dbReference>
<gene>
    <name evidence="5" type="ORF">SAMN05216178_2554</name>
</gene>
<dbReference type="CDD" id="cd04301">
    <property type="entry name" value="NAT_SF"/>
    <property type="match status" value="1"/>
</dbReference>
<dbReference type="InterPro" id="IPR016181">
    <property type="entry name" value="Acyl_CoA_acyltransferase"/>
</dbReference>
<evidence type="ECO:0000256" key="3">
    <source>
        <dbReference type="SAM" id="MobiDB-lite"/>
    </source>
</evidence>
<evidence type="ECO:0000256" key="1">
    <source>
        <dbReference type="ARBA" id="ARBA00022679"/>
    </source>
</evidence>
<name>A0A1H4MUD4_9PSED</name>
<dbReference type="InterPro" id="IPR050680">
    <property type="entry name" value="YpeA/RimI_acetyltransf"/>
</dbReference>
<evidence type="ECO:0000259" key="4">
    <source>
        <dbReference type="PROSITE" id="PS51186"/>
    </source>
</evidence>
<dbReference type="GO" id="GO:0016747">
    <property type="term" value="F:acyltransferase activity, transferring groups other than amino-acyl groups"/>
    <property type="evidence" value="ECO:0007669"/>
    <property type="project" value="InterPro"/>
</dbReference>
<sequence length="178" mass="20233">MTYCTHRQPPTNQVVVLRQQDDHDRPFLQDLYLSRRWAEVSAVPGWNDAQRRAFLLAQAELQRQHYEKHYPAASFLIIEQAGTSIGRLCVDRQAHDVRIVDIALLPAWHGQGIGTQLLRSLLAEADAERQSCSLSVEQGNPARRLYERLGFEPGANSGLYTQMQRPARPVAKHNLDNP</sequence>
<dbReference type="Proteomes" id="UP000198982">
    <property type="component" value="Unassembled WGS sequence"/>
</dbReference>
<accession>A0A1H4MUD4</accession>
<feature type="domain" description="N-acetyltransferase" evidence="4">
    <location>
        <begin position="15"/>
        <end position="168"/>
    </location>
</feature>
<reference evidence="6" key="1">
    <citation type="submission" date="2016-10" db="EMBL/GenBank/DDBJ databases">
        <authorList>
            <person name="Varghese N."/>
            <person name="Submissions S."/>
        </authorList>
    </citation>
    <scope>NUCLEOTIDE SEQUENCE [LARGE SCALE GENOMIC DNA]</scope>
    <source>
        <strain evidence="6">DSM 9751</strain>
    </source>
</reference>
<proteinExistence type="predicted"/>
<keyword evidence="2" id="KW-0012">Acyltransferase</keyword>
<evidence type="ECO:0000313" key="5">
    <source>
        <dbReference type="EMBL" id="SEB86636.1"/>
    </source>
</evidence>
<dbReference type="GO" id="GO:0005840">
    <property type="term" value="C:ribosome"/>
    <property type="evidence" value="ECO:0007669"/>
    <property type="project" value="UniProtKB-KW"/>
</dbReference>
<evidence type="ECO:0000313" key="6">
    <source>
        <dbReference type="Proteomes" id="UP000198982"/>
    </source>
</evidence>
<dbReference type="PROSITE" id="PS51186">
    <property type="entry name" value="GNAT"/>
    <property type="match status" value="1"/>
</dbReference>
<evidence type="ECO:0000256" key="2">
    <source>
        <dbReference type="ARBA" id="ARBA00023315"/>
    </source>
</evidence>
<protein>
    <submittedName>
        <fullName evidence="5">Ribosomal protein S18 acetylase RimI</fullName>
    </submittedName>
</protein>
<dbReference type="RefSeq" id="WP_092313975.1">
    <property type="nucleotide sequence ID" value="NZ_FNTJ01000001.1"/>
</dbReference>
<keyword evidence="1" id="KW-0808">Transferase</keyword>
<dbReference type="PANTHER" id="PTHR43420:SF44">
    <property type="entry name" value="ACETYLTRANSFERASE YPEA"/>
    <property type="match status" value="1"/>
</dbReference>
<dbReference type="Gene3D" id="3.40.630.30">
    <property type="match status" value="1"/>
</dbReference>
<dbReference type="PANTHER" id="PTHR43420">
    <property type="entry name" value="ACETYLTRANSFERASE"/>
    <property type="match status" value="1"/>
</dbReference>